<sequence>MTIRIRSVQTYNDRPSDPLGVIMSAGAVCTWSGMQSLQVRSLPTDLTSDEWAATEWLCSLQRAKLVRLVGRWMSCVRVVSGRARSTGAYHGRRVEQCLARRRRGGSPGR</sequence>
<gene>
    <name evidence="1" type="ORF">PVAP13_2NG534303</name>
</gene>
<accession>A0A8T0W2G4</accession>
<protein>
    <submittedName>
        <fullName evidence="1">Uncharacterized protein</fullName>
    </submittedName>
</protein>
<keyword evidence="2" id="KW-1185">Reference proteome</keyword>
<evidence type="ECO:0000313" key="2">
    <source>
        <dbReference type="Proteomes" id="UP000823388"/>
    </source>
</evidence>
<dbReference type="Proteomes" id="UP000823388">
    <property type="component" value="Chromosome 2N"/>
</dbReference>
<dbReference type="AlphaFoldDB" id="A0A8T0W2G4"/>
<evidence type="ECO:0000313" key="1">
    <source>
        <dbReference type="EMBL" id="KAG2637699.1"/>
    </source>
</evidence>
<proteinExistence type="predicted"/>
<organism evidence="1 2">
    <name type="scientific">Panicum virgatum</name>
    <name type="common">Blackwell switchgrass</name>
    <dbReference type="NCBI Taxonomy" id="38727"/>
    <lineage>
        <taxon>Eukaryota</taxon>
        <taxon>Viridiplantae</taxon>
        <taxon>Streptophyta</taxon>
        <taxon>Embryophyta</taxon>
        <taxon>Tracheophyta</taxon>
        <taxon>Spermatophyta</taxon>
        <taxon>Magnoliopsida</taxon>
        <taxon>Liliopsida</taxon>
        <taxon>Poales</taxon>
        <taxon>Poaceae</taxon>
        <taxon>PACMAD clade</taxon>
        <taxon>Panicoideae</taxon>
        <taxon>Panicodae</taxon>
        <taxon>Paniceae</taxon>
        <taxon>Panicinae</taxon>
        <taxon>Panicum</taxon>
        <taxon>Panicum sect. Hiantes</taxon>
    </lineage>
</organism>
<reference evidence="1" key="1">
    <citation type="submission" date="2020-05" db="EMBL/GenBank/DDBJ databases">
        <title>WGS assembly of Panicum virgatum.</title>
        <authorList>
            <person name="Lovell J.T."/>
            <person name="Jenkins J."/>
            <person name="Shu S."/>
            <person name="Juenger T.E."/>
            <person name="Schmutz J."/>
        </authorList>
    </citation>
    <scope>NUCLEOTIDE SEQUENCE</scope>
    <source>
        <strain evidence="1">AP13</strain>
    </source>
</reference>
<dbReference type="EMBL" id="CM029040">
    <property type="protein sequence ID" value="KAG2637699.1"/>
    <property type="molecule type" value="Genomic_DNA"/>
</dbReference>
<comment type="caution">
    <text evidence="1">The sequence shown here is derived from an EMBL/GenBank/DDBJ whole genome shotgun (WGS) entry which is preliminary data.</text>
</comment>
<name>A0A8T0W2G4_PANVG</name>